<reference evidence="2" key="1">
    <citation type="journal article" date="2022" name="Mol. Ecol. Resour.">
        <title>The genomes of chicory, endive, great burdock and yacon provide insights into Asteraceae palaeo-polyploidization history and plant inulin production.</title>
        <authorList>
            <person name="Fan W."/>
            <person name="Wang S."/>
            <person name="Wang H."/>
            <person name="Wang A."/>
            <person name="Jiang F."/>
            <person name="Liu H."/>
            <person name="Zhao H."/>
            <person name="Xu D."/>
            <person name="Zhang Y."/>
        </authorList>
    </citation>
    <scope>NUCLEOTIDE SEQUENCE [LARGE SCALE GENOMIC DNA]</scope>
    <source>
        <strain evidence="2">cv. Niubang</strain>
    </source>
</reference>
<dbReference type="EMBL" id="CM042063">
    <property type="protein sequence ID" value="KAI3667403.1"/>
    <property type="molecule type" value="Genomic_DNA"/>
</dbReference>
<proteinExistence type="predicted"/>
<comment type="caution">
    <text evidence="1">The sequence shown here is derived from an EMBL/GenBank/DDBJ whole genome shotgun (WGS) entry which is preliminary data.</text>
</comment>
<accession>A0ACB8XIB4</accession>
<evidence type="ECO:0000313" key="2">
    <source>
        <dbReference type="Proteomes" id="UP001055879"/>
    </source>
</evidence>
<dbReference type="Proteomes" id="UP001055879">
    <property type="component" value="Linkage Group LG17"/>
</dbReference>
<reference evidence="1 2" key="2">
    <citation type="journal article" date="2022" name="Mol. Ecol. Resour.">
        <title>The genomes of chicory, endive, great burdock and yacon provide insights into Asteraceae paleo-polyploidization history and plant inulin production.</title>
        <authorList>
            <person name="Fan W."/>
            <person name="Wang S."/>
            <person name="Wang H."/>
            <person name="Wang A."/>
            <person name="Jiang F."/>
            <person name="Liu H."/>
            <person name="Zhao H."/>
            <person name="Xu D."/>
            <person name="Zhang Y."/>
        </authorList>
    </citation>
    <scope>NUCLEOTIDE SEQUENCE [LARGE SCALE GENOMIC DNA]</scope>
    <source>
        <strain evidence="2">cv. Niubang</strain>
    </source>
</reference>
<protein>
    <submittedName>
        <fullName evidence="1">Uncharacterized protein</fullName>
    </submittedName>
</protein>
<keyword evidence="2" id="KW-1185">Reference proteome</keyword>
<sequence length="77" mass="8772">MVSSSQPQSCGGRRPRRQKTRPLEQVYSSTTFRLPSGGIWILLSLLLLWKKKSESSITDHMVLKQIGLVTLKLPFYP</sequence>
<gene>
    <name evidence="1" type="ORF">L6452_42460</name>
</gene>
<evidence type="ECO:0000313" key="1">
    <source>
        <dbReference type="EMBL" id="KAI3667403.1"/>
    </source>
</evidence>
<organism evidence="1 2">
    <name type="scientific">Arctium lappa</name>
    <name type="common">Greater burdock</name>
    <name type="synonym">Lappa major</name>
    <dbReference type="NCBI Taxonomy" id="4217"/>
    <lineage>
        <taxon>Eukaryota</taxon>
        <taxon>Viridiplantae</taxon>
        <taxon>Streptophyta</taxon>
        <taxon>Embryophyta</taxon>
        <taxon>Tracheophyta</taxon>
        <taxon>Spermatophyta</taxon>
        <taxon>Magnoliopsida</taxon>
        <taxon>eudicotyledons</taxon>
        <taxon>Gunneridae</taxon>
        <taxon>Pentapetalae</taxon>
        <taxon>asterids</taxon>
        <taxon>campanulids</taxon>
        <taxon>Asterales</taxon>
        <taxon>Asteraceae</taxon>
        <taxon>Carduoideae</taxon>
        <taxon>Cardueae</taxon>
        <taxon>Arctiinae</taxon>
        <taxon>Arctium</taxon>
    </lineage>
</organism>
<name>A0ACB8XIB4_ARCLA</name>